<dbReference type="Pfam" id="PF02798">
    <property type="entry name" value="GST_N"/>
    <property type="match status" value="1"/>
</dbReference>
<protein>
    <submittedName>
        <fullName evidence="3">Glutathione S-transferase</fullName>
    </submittedName>
</protein>
<feature type="domain" description="GST C-terminal" evidence="2">
    <location>
        <begin position="270"/>
        <end position="395"/>
    </location>
</feature>
<dbReference type="GO" id="GO:0004364">
    <property type="term" value="F:glutathione transferase activity"/>
    <property type="evidence" value="ECO:0007669"/>
    <property type="project" value="TreeGrafter"/>
</dbReference>
<dbReference type="Gene3D" id="3.40.30.10">
    <property type="entry name" value="Glutaredoxin"/>
    <property type="match status" value="1"/>
</dbReference>
<organism evidence="3 4">
    <name type="scientific">Phytophthora palmivora</name>
    <dbReference type="NCBI Taxonomy" id="4796"/>
    <lineage>
        <taxon>Eukaryota</taxon>
        <taxon>Sar</taxon>
        <taxon>Stramenopiles</taxon>
        <taxon>Oomycota</taxon>
        <taxon>Peronosporomycetes</taxon>
        <taxon>Peronosporales</taxon>
        <taxon>Peronosporaceae</taxon>
        <taxon>Phytophthora</taxon>
    </lineage>
</organism>
<dbReference type="SFLD" id="SFLDS00019">
    <property type="entry name" value="Glutathione_Transferase_(cytos"/>
    <property type="match status" value="1"/>
</dbReference>
<dbReference type="InterPro" id="IPR050213">
    <property type="entry name" value="GST_superfamily"/>
</dbReference>
<dbReference type="InterPro" id="IPR036282">
    <property type="entry name" value="Glutathione-S-Trfase_C_sf"/>
</dbReference>
<name>A0A2P4WXS1_9STRA</name>
<dbReference type="SUPFAM" id="SSF52833">
    <property type="entry name" value="Thioredoxin-like"/>
    <property type="match status" value="1"/>
</dbReference>
<dbReference type="InterPro" id="IPR004045">
    <property type="entry name" value="Glutathione_S-Trfase_N"/>
</dbReference>
<dbReference type="InterPro" id="IPR036249">
    <property type="entry name" value="Thioredoxin-like_sf"/>
</dbReference>
<dbReference type="PROSITE" id="PS50405">
    <property type="entry name" value="GST_CTER"/>
    <property type="match status" value="1"/>
</dbReference>
<dbReference type="PANTHER" id="PTHR11571:SF252">
    <property type="entry name" value="GLUTATHIONE S-TRANSFERASE"/>
    <property type="match status" value="1"/>
</dbReference>
<gene>
    <name evidence="3" type="ORF">PHPALM_37311</name>
</gene>
<dbReference type="Proteomes" id="UP000237271">
    <property type="component" value="Unassembled WGS sequence"/>
</dbReference>
<dbReference type="SUPFAM" id="SSF47616">
    <property type="entry name" value="GST C-terminal domain-like"/>
    <property type="match status" value="1"/>
</dbReference>
<dbReference type="InterPro" id="IPR040079">
    <property type="entry name" value="Glutathione_S-Trfase"/>
</dbReference>
<dbReference type="AlphaFoldDB" id="A0A2P4WXS1"/>
<dbReference type="Gene3D" id="1.20.1050.10">
    <property type="match status" value="1"/>
</dbReference>
<proteinExistence type="predicted"/>
<accession>A0A2P4WXS1</accession>
<dbReference type="OrthoDB" id="420389at2759"/>
<evidence type="ECO:0000313" key="3">
    <source>
        <dbReference type="EMBL" id="POM58090.1"/>
    </source>
</evidence>
<evidence type="ECO:0000259" key="1">
    <source>
        <dbReference type="PROSITE" id="PS50404"/>
    </source>
</evidence>
<sequence>MYLRPLQMRSTVPIRLIALEGLHPVRLALSVGDVNFEDKPLSPTDTGQSALQVDGESFTHSDAMLRCAGRLSGSYPATSPIMALQIDEIIHVLSEVQAKMNYPKLETSIIVHYASLLEARLQRLRSVPVFKLYDNKVLIHEIALYCWTKTIRGMGFDGIIDKHKCIVQAETKMDNQLRGKQLTQQSRKYPKLKLTYFPFPGRAEPIRLALFIAGIPFEDERIGVDELNRRRSKLPFNQLPVLEIDGDVVSQALGILRYVGTLGGLYSSSDIKEALRIDEVFSLVDAFYSSYAWNASYFEVDPEKQMKLRTLLAEETLPTTLRFLELRVSCWSRRHSVSDRLTVGDLAIYSLLWTFQSGRILGVPVSVVAPYKSLLRVYHTVATNSKVVEWCSMPH</sequence>
<evidence type="ECO:0000259" key="2">
    <source>
        <dbReference type="PROSITE" id="PS50405"/>
    </source>
</evidence>
<dbReference type="CDD" id="cd03039">
    <property type="entry name" value="GST_N_Sigma_like"/>
    <property type="match status" value="1"/>
</dbReference>
<evidence type="ECO:0000313" key="4">
    <source>
        <dbReference type="Proteomes" id="UP000237271"/>
    </source>
</evidence>
<dbReference type="InterPro" id="IPR010987">
    <property type="entry name" value="Glutathione-S-Trfase_C-like"/>
</dbReference>
<dbReference type="GO" id="GO:0006749">
    <property type="term" value="P:glutathione metabolic process"/>
    <property type="evidence" value="ECO:0007669"/>
    <property type="project" value="TreeGrafter"/>
</dbReference>
<dbReference type="PANTHER" id="PTHR11571">
    <property type="entry name" value="GLUTATHIONE S-TRANSFERASE"/>
    <property type="match status" value="1"/>
</dbReference>
<reference evidence="3 4" key="1">
    <citation type="journal article" date="2017" name="Genome Biol. Evol.">
        <title>Phytophthora megakarya and P. palmivora, closely related causal agents of cacao black pod rot, underwent increases in genome sizes and gene numbers by different mechanisms.</title>
        <authorList>
            <person name="Ali S.S."/>
            <person name="Shao J."/>
            <person name="Lary D.J."/>
            <person name="Kronmiller B."/>
            <person name="Shen D."/>
            <person name="Strem M.D."/>
            <person name="Amoako-Attah I."/>
            <person name="Akrofi A.Y."/>
            <person name="Begoude B.A."/>
            <person name="Ten Hoopen G.M."/>
            <person name="Coulibaly K."/>
            <person name="Kebe B.I."/>
            <person name="Melnick R.L."/>
            <person name="Guiltinan M.J."/>
            <person name="Tyler B.M."/>
            <person name="Meinhardt L.W."/>
            <person name="Bailey B.A."/>
        </authorList>
    </citation>
    <scope>NUCLEOTIDE SEQUENCE [LARGE SCALE GENOMIC DNA]</scope>
    <source>
        <strain evidence="4">sbr112.9</strain>
    </source>
</reference>
<dbReference type="EMBL" id="NCKW01020364">
    <property type="protein sequence ID" value="POM58090.1"/>
    <property type="molecule type" value="Genomic_DNA"/>
</dbReference>
<dbReference type="Pfam" id="PF14497">
    <property type="entry name" value="GST_C_3"/>
    <property type="match status" value="1"/>
</dbReference>
<keyword evidence="4" id="KW-1185">Reference proteome</keyword>
<feature type="domain" description="GST N-terminal" evidence="1">
    <location>
        <begin position="190"/>
        <end position="267"/>
    </location>
</feature>
<comment type="caution">
    <text evidence="3">The sequence shown here is derived from an EMBL/GenBank/DDBJ whole genome shotgun (WGS) entry which is preliminary data.</text>
</comment>
<dbReference type="PROSITE" id="PS50404">
    <property type="entry name" value="GST_NTER"/>
    <property type="match status" value="1"/>
</dbReference>
<dbReference type="InterPro" id="IPR004046">
    <property type="entry name" value="GST_C"/>
</dbReference>